<name>A0A5E4AND7_MARMO</name>
<feature type="region of interest" description="Disordered" evidence="1">
    <location>
        <begin position="1"/>
        <end position="24"/>
    </location>
</feature>
<feature type="compositionally biased region" description="Low complexity" evidence="1">
    <location>
        <begin position="1"/>
        <end position="17"/>
    </location>
</feature>
<reference evidence="2" key="1">
    <citation type="submission" date="2019-04" db="EMBL/GenBank/DDBJ databases">
        <authorList>
            <person name="Alioto T."/>
            <person name="Alioto T."/>
        </authorList>
    </citation>
    <scope>NUCLEOTIDE SEQUENCE [LARGE SCALE GENOMIC DNA]</scope>
</reference>
<organism evidence="2">
    <name type="scientific">Marmota monax</name>
    <name type="common">Woodchuck</name>
    <dbReference type="NCBI Taxonomy" id="9995"/>
    <lineage>
        <taxon>Eukaryota</taxon>
        <taxon>Metazoa</taxon>
        <taxon>Chordata</taxon>
        <taxon>Craniata</taxon>
        <taxon>Vertebrata</taxon>
        <taxon>Euteleostomi</taxon>
        <taxon>Mammalia</taxon>
        <taxon>Eutheria</taxon>
        <taxon>Euarchontoglires</taxon>
        <taxon>Glires</taxon>
        <taxon>Rodentia</taxon>
        <taxon>Sciuromorpha</taxon>
        <taxon>Sciuridae</taxon>
        <taxon>Xerinae</taxon>
        <taxon>Marmotini</taxon>
        <taxon>Marmota</taxon>
    </lineage>
</organism>
<accession>A0A5E4AND7</accession>
<evidence type="ECO:0000313" key="2">
    <source>
        <dbReference type="EMBL" id="VTJ58002.1"/>
    </source>
</evidence>
<feature type="non-terminal residue" evidence="2">
    <location>
        <position position="85"/>
    </location>
</feature>
<sequence length="85" mass="9040">EDTFAPDATEADTATDPQRLPGDAPSTVAVTADTAATIATDLLPAANNRHHYCCYHGLEDCCGEDSNFGCTWLHPFWDTSQGLGP</sequence>
<feature type="non-terminal residue" evidence="2">
    <location>
        <position position="1"/>
    </location>
</feature>
<protein>
    <submittedName>
        <fullName evidence="2">Uncharacterized protein</fullName>
    </submittedName>
</protein>
<evidence type="ECO:0000256" key="1">
    <source>
        <dbReference type="SAM" id="MobiDB-lite"/>
    </source>
</evidence>
<dbReference type="AlphaFoldDB" id="A0A5E4AND7"/>
<gene>
    <name evidence="2" type="ORF">MONAX_5E041244</name>
</gene>
<comment type="caution">
    <text evidence="2">The sequence shown here is derived from an EMBL/GenBank/DDBJ whole genome shotgun (WGS) entry which is preliminary data.</text>
</comment>
<dbReference type="EMBL" id="CABDUW010000090">
    <property type="protein sequence ID" value="VTJ58002.1"/>
    <property type="molecule type" value="Genomic_DNA"/>
</dbReference>
<proteinExistence type="predicted"/>